<feature type="domain" description="Calcineurin-like phosphoesterase" evidence="1">
    <location>
        <begin position="50"/>
        <end position="137"/>
    </location>
</feature>
<dbReference type="InterPro" id="IPR004843">
    <property type="entry name" value="Calcineurin-like_PHP"/>
</dbReference>
<gene>
    <name evidence="2" type="ORF">RYS15_08290</name>
</gene>
<dbReference type="Gene3D" id="3.60.21.10">
    <property type="match status" value="1"/>
</dbReference>
<evidence type="ECO:0000313" key="3">
    <source>
        <dbReference type="Proteomes" id="UP001269819"/>
    </source>
</evidence>
<dbReference type="SUPFAM" id="SSF56300">
    <property type="entry name" value="Metallo-dependent phosphatases"/>
    <property type="match status" value="1"/>
</dbReference>
<dbReference type="Pfam" id="PF00149">
    <property type="entry name" value="Metallophos"/>
    <property type="match status" value="1"/>
</dbReference>
<dbReference type="RefSeq" id="WP_316973396.1">
    <property type="nucleotide sequence ID" value="NZ_JAWIIJ010000004.1"/>
</dbReference>
<evidence type="ECO:0000313" key="2">
    <source>
        <dbReference type="EMBL" id="MDV2078682.1"/>
    </source>
</evidence>
<organism evidence="2 3">
    <name type="scientific">Marinobacter xestospongiae</name>
    <dbReference type="NCBI Taxonomy" id="994319"/>
    <lineage>
        <taxon>Bacteria</taxon>
        <taxon>Pseudomonadati</taxon>
        <taxon>Pseudomonadota</taxon>
        <taxon>Gammaproteobacteria</taxon>
        <taxon>Pseudomonadales</taxon>
        <taxon>Marinobacteraceae</taxon>
        <taxon>Marinobacter</taxon>
    </lineage>
</organism>
<accession>A0ABU3VWM9</accession>
<proteinExistence type="predicted"/>
<reference evidence="2 3" key="1">
    <citation type="submission" date="2023-10" db="EMBL/GenBank/DDBJ databases">
        <title>Characteristics and mechanism of a salt-tolerant marine origin heterotrophic nitrifying- aerobic denitrifying bacteria Marinobacter xestospongiae HN1.</title>
        <authorList>
            <person name="Qi R."/>
        </authorList>
    </citation>
    <scope>NUCLEOTIDE SEQUENCE [LARGE SCALE GENOMIC DNA]</scope>
    <source>
        <strain evidence="2 3">HN1</strain>
    </source>
</reference>
<name>A0ABU3VWM9_9GAMM</name>
<dbReference type="Proteomes" id="UP001269819">
    <property type="component" value="Unassembled WGS sequence"/>
</dbReference>
<protein>
    <submittedName>
        <fullName evidence="2">Metallophosphoesterase</fullName>
    </submittedName>
</protein>
<evidence type="ECO:0000259" key="1">
    <source>
        <dbReference type="Pfam" id="PF00149"/>
    </source>
</evidence>
<comment type="caution">
    <text evidence="2">The sequence shown here is derived from an EMBL/GenBank/DDBJ whole genome shotgun (WGS) entry which is preliminary data.</text>
</comment>
<dbReference type="InterPro" id="IPR029052">
    <property type="entry name" value="Metallo-depent_PP-like"/>
</dbReference>
<dbReference type="EMBL" id="JAWIIJ010000004">
    <property type="protein sequence ID" value="MDV2078682.1"/>
    <property type="molecule type" value="Genomic_DNA"/>
</dbReference>
<keyword evidence="3" id="KW-1185">Reference proteome</keyword>
<sequence length="433" mass="48261">MICPHTRAQLPRYSSHIATSQGLPSRGEAWAIDGPVRGLAPAQWQWPSRPIFFISDAHADAAAFDASLLISGGVQWVHNDLQLTREGREGLFVIGGDCLDKGPSNLALLRRVRRLMALGASVKLLAGNHDMRLLMGLRALALPASPLTDHLFVRMGAKAVPLLREVFDSYLSGASLPAWVPDADECRRRLLPADRWFREFPRAAAGLMPPLAIDKEVKRLREKRDTFEDACALAGLDIRAVYATAHHCLQLFCEPEGEFHWFFRDMELVHQEGAFLFLHAGLDDTLASVLARKGSACLNRLYRHQSHHQPFEFYYGALANALRTKYRKVDRPLSEAGVRRAWQQGIRAVVHGHRNRLQGQQLTLRQGLLHVEGDVTLDRNSRRKEGLSGIGAGVTIIRPQGQLIGISRDYPYAKVFSADSIAHVRSPRNQAAP</sequence>